<keyword evidence="3" id="KW-0256">Endoplasmic reticulum</keyword>
<dbReference type="GO" id="GO:0070072">
    <property type="term" value="P:vacuolar proton-transporting V-type ATPase complex assembly"/>
    <property type="evidence" value="ECO:0007669"/>
    <property type="project" value="InterPro"/>
</dbReference>
<keyword evidence="8" id="KW-1185">Reference proteome</keyword>
<keyword evidence="2 6" id="KW-0812">Transmembrane</keyword>
<feature type="transmembrane region" description="Helical" evidence="6">
    <location>
        <begin position="159"/>
        <end position="183"/>
    </location>
</feature>
<name>A0AAE1HQZ6_9NEOP</name>
<feature type="transmembrane region" description="Helical" evidence="6">
    <location>
        <begin position="189"/>
        <end position="212"/>
    </location>
</feature>
<evidence type="ECO:0000256" key="6">
    <source>
        <dbReference type="SAM" id="Phobius"/>
    </source>
</evidence>
<organism evidence="7 8">
    <name type="scientific">Frankliniella fusca</name>
    <dbReference type="NCBI Taxonomy" id="407009"/>
    <lineage>
        <taxon>Eukaryota</taxon>
        <taxon>Metazoa</taxon>
        <taxon>Ecdysozoa</taxon>
        <taxon>Arthropoda</taxon>
        <taxon>Hexapoda</taxon>
        <taxon>Insecta</taxon>
        <taxon>Pterygota</taxon>
        <taxon>Neoptera</taxon>
        <taxon>Paraneoptera</taxon>
        <taxon>Thysanoptera</taxon>
        <taxon>Terebrantia</taxon>
        <taxon>Thripoidea</taxon>
        <taxon>Thripidae</taxon>
        <taxon>Frankliniella</taxon>
    </lineage>
</organism>
<comment type="caution">
    <text evidence="7">The sequence shown here is derived from an EMBL/GenBank/DDBJ whole genome shotgun (WGS) entry which is preliminary data.</text>
</comment>
<dbReference type="EMBL" id="JAHWGI010001240">
    <property type="protein sequence ID" value="KAK3925901.1"/>
    <property type="molecule type" value="Genomic_DNA"/>
</dbReference>
<evidence type="ECO:0000256" key="4">
    <source>
        <dbReference type="ARBA" id="ARBA00022989"/>
    </source>
</evidence>
<dbReference type="Pfam" id="PF11712">
    <property type="entry name" value="Vma12"/>
    <property type="match status" value="1"/>
</dbReference>
<keyword evidence="5 6" id="KW-0472">Membrane</keyword>
<evidence type="ECO:0000256" key="2">
    <source>
        <dbReference type="ARBA" id="ARBA00022692"/>
    </source>
</evidence>
<dbReference type="Proteomes" id="UP001219518">
    <property type="component" value="Unassembled WGS sequence"/>
</dbReference>
<gene>
    <name evidence="7" type="ORF">KUF71_014150</name>
</gene>
<reference evidence="7" key="1">
    <citation type="submission" date="2021-07" db="EMBL/GenBank/DDBJ databases">
        <authorList>
            <person name="Catto M.A."/>
            <person name="Jacobson A."/>
            <person name="Kennedy G."/>
            <person name="Labadie P."/>
            <person name="Hunt B.G."/>
            <person name="Srinivasan R."/>
        </authorList>
    </citation>
    <scope>NUCLEOTIDE SEQUENCE</scope>
    <source>
        <strain evidence="7">PL_HMW_Pooled</strain>
        <tissue evidence="7">Head</tissue>
    </source>
</reference>
<evidence type="ECO:0000256" key="3">
    <source>
        <dbReference type="ARBA" id="ARBA00022824"/>
    </source>
</evidence>
<evidence type="ECO:0000256" key="1">
    <source>
        <dbReference type="ARBA" id="ARBA00004477"/>
    </source>
</evidence>
<dbReference type="PANTHER" id="PTHR31394">
    <property type="entry name" value="TRANSMEMBRANE PROTEIN 199"/>
    <property type="match status" value="1"/>
</dbReference>
<sequence>MAESNVIKVIPSVQLKEFIQNQLVDTENIPERIRQLSNPQIPLRKRGGKATLSLPETTSQSLLHAEDFHWLYNQVKKLRESGNESSGIFLHKLLEGCEIVLPQPPVTERNPELEARIQRLKKEQEDREYKAMTKNVDNVRIRHPDDSIGYQMKMINSHIIAVVQFIVSVGAGFTFGFLGVQLMVGSLDFGFRLLLGVACALTIALAEIYFLAKKLSEEYEDVAPLPVQSVYSATKQIVSKSSEVSAKQHRD</sequence>
<dbReference type="PANTHER" id="PTHR31394:SF1">
    <property type="entry name" value="TRANSMEMBRANE PROTEIN 199"/>
    <property type="match status" value="1"/>
</dbReference>
<evidence type="ECO:0000313" key="8">
    <source>
        <dbReference type="Proteomes" id="UP001219518"/>
    </source>
</evidence>
<evidence type="ECO:0000313" key="7">
    <source>
        <dbReference type="EMBL" id="KAK3925901.1"/>
    </source>
</evidence>
<dbReference type="GO" id="GO:0005789">
    <property type="term" value="C:endoplasmic reticulum membrane"/>
    <property type="evidence" value="ECO:0007669"/>
    <property type="project" value="UniProtKB-SubCell"/>
</dbReference>
<accession>A0AAE1HQZ6</accession>
<protein>
    <submittedName>
        <fullName evidence="7">Transmembrane protein 199</fullName>
    </submittedName>
</protein>
<keyword evidence="4 6" id="KW-1133">Transmembrane helix</keyword>
<evidence type="ECO:0000256" key="5">
    <source>
        <dbReference type="ARBA" id="ARBA00023136"/>
    </source>
</evidence>
<dbReference type="InterPro" id="IPR021013">
    <property type="entry name" value="ATPase_Vma12"/>
</dbReference>
<dbReference type="AlphaFoldDB" id="A0AAE1HQZ6"/>
<reference evidence="7" key="2">
    <citation type="journal article" date="2023" name="BMC Genomics">
        <title>Pest status, molecular evolution, and epigenetic factors derived from the genome assembly of Frankliniella fusca, a thysanopteran phytovirus vector.</title>
        <authorList>
            <person name="Catto M.A."/>
            <person name="Labadie P.E."/>
            <person name="Jacobson A.L."/>
            <person name="Kennedy G.G."/>
            <person name="Srinivasan R."/>
            <person name="Hunt B.G."/>
        </authorList>
    </citation>
    <scope>NUCLEOTIDE SEQUENCE</scope>
    <source>
        <strain evidence="7">PL_HMW_Pooled</strain>
    </source>
</reference>
<proteinExistence type="predicted"/>
<comment type="subcellular location">
    <subcellularLocation>
        <location evidence="1">Endoplasmic reticulum membrane</location>
        <topology evidence="1">Multi-pass membrane protein</topology>
    </subcellularLocation>
</comment>